<reference evidence="3" key="1">
    <citation type="journal article" date="2023" name="Int. J. Syst. Evol. Microbiol.">
        <title>&lt;i&gt;Holtiella tumoricola&lt;/i&gt; gen. nov. sp. nov., isolated from a human clinical sample.</title>
        <authorList>
            <person name="Allen-Vercoe E."/>
            <person name="Daigneault M.C."/>
            <person name="Vancuren S.J."/>
            <person name="Cochrane K."/>
            <person name="O'Neal L.L."/>
            <person name="Sankaranarayanan K."/>
            <person name="Lawson P.A."/>
        </authorList>
    </citation>
    <scope>NUCLEOTIDE SEQUENCE</scope>
    <source>
        <strain evidence="3">CC70A</strain>
    </source>
</reference>
<feature type="transmembrane region" description="Helical" evidence="1">
    <location>
        <begin position="112"/>
        <end position="129"/>
    </location>
</feature>
<dbReference type="EMBL" id="JAQIFT010000025">
    <property type="protein sequence ID" value="MDA3731081.1"/>
    <property type="molecule type" value="Genomic_DNA"/>
</dbReference>
<feature type="transmembrane region" description="Helical" evidence="1">
    <location>
        <begin position="141"/>
        <end position="161"/>
    </location>
</feature>
<feature type="transmembrane region" description="Helical" evidence="1">
    <location>
        <begin position="58"/>
        <end position="76"/>
    </location>
</feature>
<keyword evidence="1" id="KW-0812">Transmembrane</keyword>
<organism evidence="3 4">
    <name type="scientific">Holtiella tumoricola</name>
    <dbReference type="NCBI Taxonomy" id="3018743"/>
    <lineage>
        <taxon>Bacteria</taxon>
        <taxon>Bacillati</taxon>
        <taxon>Bacillota</taxon>
        <taxon>Clostridia</taxon>
        <taxon>Lachnospirales</taxon>
        <taxon>Cellulosilyticaceae</taxon>
        <taxon>Holtiella</taxon>
    </lineage>
</organism>
<evidence type="ECO:0000259" key="2">
    <source>
        <dbReference type="Pfam" id="PF04892"/>
    </source>
</evidence>
<comment type="caution">
    <text evidence="3">The sequence shown here is derived from an EMBL/GenBank/DDBJ whole genome shotgun (WGS) entry which is preliminary data.</text>
</comment>
<dbReference type="PANTHER" id="PTHR36834">
    <property type="entry name" value="MEMBRANE PROTEIN-RELATED"/>
    <property type="match status" value="1"/>
</dbReference>
<keyword evidence="1" id="KW-1133">Transmembrane helix</keyword>
<keyword evidence="4" id="KW-1185">Reference proteome</keyword>
<dbReference type="InterPro" id="IPR053150">
    <property type="entry name" value="Teicoplanin_resist-assoc"/>
</dbReference>
<evidence type="ECO:0000313" key="3">
    <source>
        <dbReference type="EMBL" id="MDA3731081.1"/>
    </source>
</evidence>
<feature type="transmembrane region" description="Helical" evidence="1">
    <location>
        <begin position="12"/>
        <end position="31"/>
    </location>
</feature>
<dbReference type="Proteomes" id="UP001169242">
    <property type="component" value="Unassembled WGS sequence"/>
</dbReference>
<feature type="domain" description="VanZ-like" evidence="2">
    <location>
        <begin position="14"/>
        <end position="129"/>
    </location>
</feature>
<name>A0AA42DLQ5_9FIRM</name>
<sequence>MEKKSLNVGLKILFVIYIIAMTWIIVFKMSLPSNLHEIVGVRSLNLVPFKGTGHMNEALNNIIIFVPLGIYIGILCKKWSFRKQLIACINLSLLYEISQFIFAIGRTDITDLLMNSLGGLIGIGFYMMIEKVLKKEKHIALFIMICATFATIPTVGLLTLLKVLN</sequence>
<keyword evidence="1" id="KW-0472">Membrane</keyword>
<dbReference type="RefSeq" id="WP_271011532.1">
    <property type="nucleotide sequence ID" value="NZ_JAQIFT010000025.1"/>
</dbReference>
<accession>A0AA42DLQ5</accession>
<evidence type="ECO:0000256" key="1">
    <source>
        <dbReference type="SAM" id="Phobius"/>
    </source>
</evidence>
<dbReference type="InterPro" id="IPR006976">
    <property type="entry name" value="VanZ-like"/>
</dbReference>
<dbReference type="Pfam" id="PF04892">
    <property type="entry name" value="VanZ"/>
    <property type="match status" value="1"/>
</dbReference>
<evidence type="ECO:0000313" key="4">
    <source>
        <dbReference type="Proteomes" id="UP001169242"/>
    </source>
</evidence>
<dbReference type="AlphaFoldDB" id="A0AA42DLQ5"/>
<protein>
    <submittedName>
        <fullName evidence="3">VanZ family protein</fullName>
    </submittedName>
</protein>
<gene>
    <name evidence="3" type="ORF">PBV87_06205</name>
</gene>
<dbReference type="PANTHER" id="PTHR36834:SF2">
    <property type="entry name" value="MEMBRANE PROTEIN"/>
    <property type="match status" value="1"/>
</dbReference>
<proteinExistence type="predicted"/>